<evidence type="ECO:0000313" key="2">
    <source>
        <dbReference type="Proteomes" id="UP000076871"/>
    </source>
</evidence>
<dbReference type="AlphaFoldDB" id="A0A165EEF2"/>
<protein>
    <submittedName>
        <fullName evidence="1">Uncharacterized protein</fullName>
    </submittedName>
</protein>
<name>A0A165EEF2_9APHY</name>
<dbReference type="RefSeq" id="XP_040764614.1">
    <property type="nucleotide sequence ID" value="XM_040908853.1"/>
</dbReference>
<gene>
    <name evidence="1" type="ORF">LAESUDRAFT_725627</name>
</gene>
<dbReference type="Pfam" id="PF20174">
    <property type="entry name" value="DUF6540"/>
    <property type="match status" value="1"/>
</dbReference>
<dbReference type="GeneID" id="63825882"/>
<dbReference type="InterPro" id="IPR046670">
    <property type="entry name" value="DUF6540"/>
</dbReference>
<dbReference type="OrthoDB" id="37659at2759"/>
<sequence>MPNDTPALDPTMTSSTKNYVVQVTQTWRGKDSDGKVFPLHWALTIITSDIGDEPSGNIYNAAGNIDTYYFDQHNDVPLRDANWRGDLPIGTIRQADLADAERILADVEITRHHTNWNCQNWVWASIRALRRGGYAVQMFTREQLIEKMDKLLDDWESGEI</sequence>
<dbReference type="Proteomes" id="UP000076871">
    <property type="component" value="Unassembled WGS sequence"/>
</dbReference>
<reference evidence="1 2" key="1">
    <citation type="journal article" date="2016" name="Mol. Biol. Evol.">
        <title>Comparative Genomics of Early-Diverging Mushroom-Forming Fungi Provides Insights into the Origins of Lignocellulose Decay Capabilities.</title>
        <authorList>
            <person name="Nagy L.G."/>
            <person name="Riley R."/>
            <person name="Tritt A."/>
            <person name="Adam C."/>
            <person name="Daum C."/>
            <person name="Floudas D."/>
            <person name="Sun H."/>
            <person name="Yadav J.S."/>
            <person name="Pangilinan J."/>
            <person name="Larsson K.H."/>
            <person name="Matsuura K."/>
            <person name="Barry K."/>
            <person name="Labutti K."/>
            <person name="Kuo R."/>
            <person name="Ohm R.A."/>
            <person name="Bhattacharya S.S."/>
            <person name="Shirouzu T."/>
            <person name="Yoshinaga Y."/>
            <person name="Martin F.M."/>
            <person name="Grigoriev I.V."/>
            <person name="Hibbett D.S."/>
        </authorList>
    </citation>
    <scope>NUCLEOTIDE SEQUENCE [LARGE SCALE GENOMIC DNA]</scope>
    <source>
        <strain evidence="1 2">93-53</strain>
    </source>
</reference>
<dbReference type="InParanoid" id="A0A165EEF2"/>
<proteinExistence type="predicted"/>
<keyword evidence="2" id="KW-1185">Reference proteome</keyword>
<accession>A0A165EEF2</accession>
<organism evidence="1 2">
    <name type="scientific">Laetiporus sulphureus 93-53</name>
    <dbReference type="NCBI Taxonomy" id="1314785"/>
    <lineage>
        <taxon>Eukaryota</taxon>
        <taxon>Fungi</taxon>
        <taxon>Dikarya</taxon>
        <taxon>Basidiomycota</taxon>
        <taxon>Agaricomycotina</taxon>
        <taxon>Agaricomycetes</taxon>
        <taxon>Polyporales</taxon>
        <taxon>Laetiporus</taxon>
    </lineage>
</organism>
<evidence type="ECO:0000313" key="1">
    <source>
        <dbReference type="EMBL" id="KZT06874.1"/>
    </source>
</evidence>
<dbReference type="EMBL" id="KV427622">
    <property type="protein sequence ID" value="KZT06874.1"/>
    <property type="molecule type" value="Genomic_DNA"/>
</dbReference>